<protein>
    <submittedName>
        <fullName evidence="1">Uncharacterized protein</fullName>
    </submittedName>
</protein>
<reference evidence="1 2" key="1">
    <citation type="journal article" date="2022" name="bioRxiv">
        <title>The genome of the oomycete Peronosclerospora sorghi, a cosmopolitan pathogen of maize and sorghum, is inflated with dispersed pseudogenes.</title>
        <authorList>
            <person name="Fletcher K."/>
            <person name="Martin F."/>
            <person name="Isakeit T."/>
            <person name="Cavanaugh K."/>
            <person name="Magill C."/>
            <person name="Michelmore R."/>
        </authorList>
    </citation>
    <scope>NUCLEOTIDE SEQUENCE [LARGE SCALE GENOMIC DNA]</scope>
    <source>
        <strain evidence="1">P6</strain>
    </source>
</reference>
<sequence>MVEVSLRLSVTATINTTRMDASQWDEYRYAVLLSKQAFVPSEEIKTNIPSSDVEEEQEKEKRLSSPKNPFHVFFRCQAKGHLEVSAPSSPLYNVNHKKVSGRITTIK</sequence>
<dbReference type="Proteomes" id="UP001163321">
    <property type="component" value="Chromosome 1"/>
</dbReference>
<proteinExistence type="predicted"/>
<evidence type="ECO:0000313" key="1">
    <source>
        <dbReference type="EMBL" id="KAI9922707.1"/>
    </source>
</evidence>
<accession>A0ACC0WWF4</accession>
<gene>
    <name evidence="1" type="ORF">PsorP6_001335</name>
</gene>
<organism evidence="1 2">
    <name type="scientific">Peronosclerospora sorghi</name>
    <dbReference type="NCBI Taxonomy" id="230839"/>
    <lineage>
        <taxon>Eukaryota</taxon>
        <taxon>Sar</taxon>
        <taxon>Stramenopiles</taxon>
        <taxon>Oomycota</taxon>
        <taxon>Peronosporomycetes</taxon>
        <taxon>Peronosporales</taxon>
        <taxon>Peronosporaceae</taxon>
        <taxon>Peronosclerospora</taxon>
    </lineage>
</organism>
<evidence type="ECO:0000313" key="2">
    <source>
        <dbReference type="Proteomes" id="UP001163321"/>
    </source>
</evidence>
<name>A0ACC0WWF4_9STRA</name>
<keyword evidence="2" id="KW-1185">Reference proteome</keyword>
<comment type="caution">
    <text evidence="1">The sequence shown here is derived from an EMBL/GenBank/DDBJ whole genome shotgun (WGS) entry which is preliminary data.</text>
</comment>
<dbReference type="EMBL" id="CM047580">
    <property type="protein sequence ID" value="KAI9922707.1"/>
    <property type="molecule type" value="Genomic_DNA"/>
</dbReference>